<dbReference type="PANTHER" id="PTHR45772:SF8">
    <property type="entry name" value="HIGH-AFFINITY BRANCHED-CHAIN AMINO ACID TRANSPORT ATP-BINDING PROTEIN"/>
    <property type="match status" value="1"/>
</dbReference>
<dbReference type="RefSeq" id="WP_311162345.1">
    <property type="nucleotide sequence ID" value="NZ_JAVQLW010000004.1"/>
</dbReference>
<organism evidence="5 6">
    <name type="scientific">Paracoccus aurantius</name>
    <dbReference type="NCBI Taxonomy" id="3073814"/>
    <lineage>
        <taxon>Bacteria</taxon>
        <taxon>Pseudomonadati</taxon>
        <taxon>Pseudomonadota</taxon>
        <taxon>Alphaproteobacteria</taxon>
        <taxon>Rhodobacterales</taxon>
        <taxon>Paracoccaceae</taxon>
        <taxon>Paracoccus</taxon>
    </lineage>
</organism>
<dbReference type="GO" id="GO:0005524">
    <property type="term" value="F:ATP binding"/>
    <property type="evidence" value="ECO:0007669"/>
    <property type="project" value="UniProtKB-KW"/>
</dbReference>
<evidence type="ECO:0000313" key="6">
    <source>
        <dbReference type="Proteomes" id="UP001269144"/>
    </source>
</evidence>
<keyword evidence="6" id="KW-1185">Reference proteome</keyword>
<protein>
    <submittedName>
        <fullName evidence="5">ABC transporter ATP-binding protein</fullName>
    </submittedName>
</protein>
<evidence type="ECO:0000256" key="1">
    <source>
        <dbReference type="ARBA" id="ARBA00022448"/>
    </source>
</evidence>
<dbReference type="EMBL" id="JAVQLW010000004">
    <property type="protein sequence ID" value="MDS9469652.1"/>
    <property type="molecule type" value="Genomic_DNA"/>
</dbReference>
<evidence type="ECO:0000313" key="5">
    <source>
        <dbReference type="EMBL" id="MDS9469652.1"/>
    </source>
</evidence>
<dbReference type="InterPro" id="IPR027417">
    <property type="entry name" value="P-loop_NTPase"/>
</dbReference>
<gene>
    <name evidence="5" type="ORF">RGQ15_18965</name>
</gene>
<name>A0ABU2HY47_9RHOB</name>
<reference evidence="6" key="1">
    <citation type="submission" date="2023-07" db="EMBL/GenBank/DDBJ databases">
        <title>Paracoccus sp. MBLB3053 whole genome sequence.</title>
        <authorList>
            <person name="Hwang C.Y."/>
            <person name="Cho E.-S."/>
            <person name="Seo M.-J."/>
        </authorList>
    </citation>
    <scope>NUCLEOTIDE SEQUENCE [LARGE SCALE GENOMIC DNA]</scope>
    <source>
        <strain evidence="6">MBLB3053</strain>
    </source>
</reference>
<dbReference type="Proteomes" id="UP001269144">
    <property type="component" value="Unassembled WGS sequence"/>
</dbReference>
<evidence type="ECO:0000259" key="4">
    <source>
        <dbReference type="PROSITE" id="PS50893"/>
    </source>
</evidence>
<keyword evidence="1" id="KW-0813">Transport</keyword>
<dbReference type="SUPFAM" id="SSF52540">
    <property type="entry name" value="P-loop containing nucleoside triphosphate hydrolases"/>
    <property type="match status" value="1"/>
</dbReference>
<keyword evidence="3 5" id="KW-0067">ATP-binding</keyword>
<dbReference type="PROSITE" id="PS00211">
    <property type="entry name" value="ABC_TRANSPORTER_1"/>
    <property type="match status" value="1"/>
</dbReference>
<dbReference type="Pfam" id="PF00005">
    <property type="entry name" value="ABC_tran"/>
    <property type="match status" value="1"/>
</dbReference>
<dbReference type="InterPro" id="IPR051120">
    <property type="entry name" value="ABC_AA/LPS_Transport"/>
</dbReference>
<dbReference type="InterPro" id="IPR017871">
    <property type="entry name" value="ABC_transporter-like_CS"/>
</dbReference>
<dbReference type="CDD" id="cd03219">
    <property type="entry name" value="ABC_Mj1267_LivG_branched"/>
    <property type="match status" value="1"/>
</dbReference>
<dbReference type="SMART" id="SM00382">
    <property type="entry name" value="AAA"/>
    <property type="match status" value="1"/>
</dbReference>
<evidence type="ECO:0000256" key="2">
    <source>
        <dbReference type="ARBA" id="ARBA00022741"/>
    </source>
</evidence>
<dbReference type="PANTHER" id="PTHR45772">
    <property type="entry name" value="CONSERVED COMPONENT OF ABC TRANSPORTER FOR NATURAL AMINO ACIDS-RELATED"/>
    <property type="match status" value="1"/>
</dbReference>
<dbReference type="InterPro" id="IPR003593">
    <property type="entry name" value="AAA+_ATPase"/>
</dbReference>
<dbReference type="InterPro" id="IPR003439">
    <property type="entry name" value="ABC_transporter-like_ATP-bd"/>
</dbReference>
<evidence type="ECO:0000256" key="3">
    <source>
        <dbReference type="ARBA" id="ARBA00022840"/>
    </source>
</evidence>
<accession>A0ABU2HY47</accession>
<dbReference type="PROSITE" id="PS50893">
    <property type="entry name" value="ABC_TRANSPORTER_2"/>
    <property type="match status" value="1"/>
</dbReference>
<proteinExistence type="predicted"/>
<keyword evidence="2" id="KW-0547">Nucleotide-binding</keyword>
<feature type="domain" description="ABC transporter" evidence="4">
    <location>
        <begin position="7"/>
        <end position="237"/>
    </location>
</feature>
<dbReference type="Gene3D" id="3.40.50.300">
    <property type="entry name" value="P-loop containing nucleotide triphosphate hydrolases"/>
    <property type="match status" value="1"/>
</dbReference>
<comment type="caution">
    <text evidence="5">The sequence shown here is derived from an EMBL/GenBank/DDBJ whole genome shotgun (WGS) entry which is preliminary data.</text>
</comment>
<sequence length="240" mass="25762">MGGNYLLEARNLTMRFGGVVAVRDVSLSLREGELHCLIGPNGAGKSTFFRMLSGQHRPSSGEVLFNGRSIIGQGSARIARAGMGIKTQVPSVFNSMTVRENVMLAASRELSSVLAKKRCDEVMERIGIGHLAAAKVGILAHGQRQLVELATVIAPSPSLILLDEPAAGMTGDEVDRLGDLLIELARSCSVIVVEHDMAFIRRIARSITVFNQGSVLIEGPADQVLSDQRVRDVYLGKEVA</sequence>